<dbReference type="EMBL" id="QPFP01000006">
    <property type="protein sequence ID" value="TEB35959.1"/>
    <property type="molecule type" value="Genomic_DNA"/>
</dbReference>
<dbReference type="SUPFAM" id="SSF47473">
    <property type="entry name" value="EF-hand"/>
    <property type="match status" value="1"/>
</dbReference>
<dbReference type="InterPro" id="IPR018247">
    <property type="entry name" value="EF_Hand_1_Ca_BS"/>
</dbReference>
<accession>A0A4Y7TQY2</accession>
<dbReference type="SMART" id="SM00054">
    <property type="entry name" value="EFh"/>
    <property type="match status" value="3"/>
</dbReference>
<keyword evidence="3" id="KW-0479">Metal-binding</keyword>
<keyword evidence="5" id="KW-0106">Calcium</keyword>
<dbReference type="AlphaFoldDB" id="A0A4Y7TQY2"/>
<dbReference type="Pfam" id="PF13202">
    <property type="entry name" value="EF-hand_5"/>
    <property type="match status" value="1"/>
</dbReference>
<name>A0A4Y7TQY2_COPMI</name>
<dbReference type="STRING" id="71717.A0A4Y7TQY2"/>
<dbReference type="Gene3D" id="6.10.140.900">
    <property type="match status" value="1"/>
</dbReference>
<evidence type="ECO:0000256" key="1">
    <source>
        <dbReference type="ARBA" id="ARBA00004496"/>
    </source>
</evidence>
<comment type="subcellular location">
    <subcellularLocation>
        <location evidence="1">Cytoplasm</location>
    </subcellularLocation>
</comment>
<evidence type="ECO:0000256" key="4">
    <source>
        <dbReference type="ARBA" id="ARBA00022737"/>
    </source>
</evidence>
<proteinExistence type="predicted"/>
<reference evidence="8 9" key="1">
    <citation type="journal article" date="2019" name="Nat. Ecol. Evol.">
        <title>Megaphylogeny resolves global patterns of mushroom evolution.</title>
        <authorList>
            <person name="Varga T."/>
            <person name="Krizsan K."/>
            <person name="Foldi C."/>
            <person name="Dima B."/>
            <person name="Sanchez-Garcia M."/>
            <person name="Sanchez-Ramirez S."/>
            <person name="Szollosi G.J."/>
            <person name="Szarkandi J.G."/>
            <person name="Papp V."/>
            <person name="Albert L."/>
            <person name="Andreopoulos W."/>
            <person name="Angelini C."/>
            <person name="Antonin V."/>
            <person name="Barry K.W."/>
            <person name="Bougher N.L."/>
            <person name="Buchanan P."/>
            <person name="Buyck B."/>
            <person name="Bense V."/>
            <person name="Catcheside P."/>
            <person name="Chovatia M."/>
            <person name="Cooper J."/>
            <person name="Damon W."/>
            <person name="Desjardin D."/>
            <person name="Finy P."/>
            <person name="Geml J."/>
            <person name="Haridas S."/>
            <person name="Hughes K."/>
            <person name="Justo A."/>
            <person name="Karasinski D."/>
            <person name="Kautmanova I."/>
            <person name="Kiss B."/>
            <person name="Kocsube S."/>
            <person name="Kotiranta H."/>
            <person name="LaButti K.M."/>
            <person name="Lechner B.E."/>
            <person name="Liimatainen K."/>
            <person name="Lipzen A."/>
            <person name="Lukacs Z."/>
            <person name="Mihaltcheva S."/>
            <person name="Morgado L.N."/>
            <person name="Niskanen T."/>
            <person name="Noordeloos M.E."/>
            <person name="Ohm R.A."/>
            <person name="Ortiz-Santana B."/>
            <person name="Ovrebo C."/>
            <person name="Racz N."/>
            <person name="Riley R."/>
            <person name="Savchenko A."/>
            <person name="Shiryaev A."/>
            <person name="Soop K."/>
            <person name="Spirin V."/>
            <person name="Szebenyi C."/>
            <person name="Tomsovsky M."/>
            <person name="Tulloss R.E."/>
            <person name="Uehling J."/>
            <person name="Grigoriev I.V."/>
            <person name="Vagvolgyi C."/>
            <person name="Papp T."/>
            <person name="Martin F.M."/>
            <person name="Miettinen O."/>
            <person name="Hibbett D.S."/>
            <person name="Nagy L.G."/>
        </authorList>
    </citation>
    <scope>NUCLEOTIDE SEQUENCE [LARGE SCALE GENOMIC DNA]</scope>
    <source>
        <strain evidence="8 9">FP101781</strain>
    </source>
</reference>
<dbReference type="CDD" id="cd16180">
    <property type="entry name" value="EFh_PEF_Group_I"/>
    <property type="match status" value="1"/>
</dbReference>
<evidence type="ECO:0000313" key="8">
    <source>
        <dbReference type="EMBL" id="TEB35959.1"/>
    </source>
</evidence>
<keyword evidence="4" id="KW-0677">Repeat</keyword>
<organism evidence="8 9">
    <name type="scientific">Coprinellus micaceus</name>
    <name type="common">Glistening ink-cap mushroom</name>
    <name type="synonym">Coprinus micaceus</name>
    <dbReference type="NCBI Taxonomy" id="71717"/>
    <lineage>
        <taxon>Eukaryota</taxon>
        <taxon>Fungi</taxon>
        <taxon>Dikarya</taxon>
        <taxon>Basidiomycota</taxon>
        <taxon>Agaricomycotina</taxon>
        <taxon>Agaricomycetes</taxon>
        <taxon>Agaricomycetidae</taxon>
        <taxon>Agaricales</taxon>
        <taxon>Agaricineae</taxon>
        <taxon>Psathyrellaceae</taxon>
        <taxon>Coprinellus</taxon>
    </lineage>
</organism>
<evidence type="ECO:0000259" key="7">
    <source>
        <dbReference type="PROSITE" id="PS50222"/>
    </source>
</evidence>
<sequence>MSYGHYGAPQRHSGYGAPPHPPHYGNQSYYQQAPRQPAAPPGADPQLWSYFTAVDADRSGAISATELQQALVNGDWSTPSSRIRSRYGPAPYRQGFAFVPSNISLIQPPSSDRHFHRSGTINFTEFAGLWKYIQDWQNVFRHFDRDRSGSIDGNELRSALGSFGYNLSPTLLKLVETKYASEPATGYGPPPGITFDRFVRACVAVKTLTEAFQRVDTDRDGWVHVSYEQFMSIVLSAP</sequence>
<dbReference type="InterPro" id="IPR051426">
    <property type="entry name" value="Peflin/Sorcin_CaBP"/>
</dbReference>
<dbReference type="GO" id="GO:0005509">
    <property type="term" value="F:calcium ion binding"/>
    <property type="evidence" value="ECO:0007669"/>
    <property type="project" value="InterPro"/>
</dbReference>
<dbReference type="Proteomes" id="UP000298030">
    <property type="component" value="Unassembled WGS sequence"/>
</dbReference>
<dbReference type="OrthoDB" id="186625at2759"/>
<dbReference type="Gene3D" id="1.10.238.10">
    <property type="entry name" value="EF-hand"/>
    <property type="match status" value="1"/>
</dbReference>
<evidence type="ECO:0000256" key="3">
    <source>
        <dbReference type="ARBA" id="ARBA00022723"/>
    </source>
</evidence>
<keyword evidence="9" id="KW-1185">Reference proteome</keyword>
<comment type="caution">
    <text evidence="8">The sequence shown here is derived from an EMBL/GenBank/DDBJ whole genome shotgun (WGS) entry which is preliminary data.</text>
</comment>
<gene>
    <name evidence="8" type="ORF">FA13DRAFT_1787416</name>
</gene>
<dbReference type="PROSITE" id="PS00018">
    <property type="entry name" value="EF_HAND_1"/>
    <property type="match status" value="2"/>
</dbReference>
<feature type="region of interest" description="Disordered" evidence="6">
    <location>
        <begin position="1"/>
        <end position="42"/>
    </location>
</feature>
<dbReference type="PANTHER" id="PTHR46212:SF3">
    <property type="entry name" value="GH27120P"/>
    <property type="match status" value="1"/>
</dbReference>
<evidence type="ECO:0000256" key="6">
    <source>
        <dbReference type="SAM" id="MobiDB-lite"/>
    </source>
</evidence>
<feature type="domain" description="EF-hand" evidence="7">
    <location>
        <begin position="203"/>
        <end position="238"/>
    </location>
</feature>
<evidence type="ECO:0000256" key="2">
    <source>
        <dbReference type="ARBA" id="ARBA00022490"/>
    </source>
</evidence>
<evidence type="ECO:0000313" key="9">
    <source>
        <dbReference type="Proteomes" id="UP000298030"/>
    </source>
</evidence>
<feature type="domain" description="EF-hand" evidence="7">
    <location>
        <begin position="131"/>
        <end position="166"/>
    </location>
</feature>
<feature type="domain" description="EF-hand" evidence="7">
    <location>
        <begin position="42"/>
        <end position="77"/>
    </location>
</feature>
<dbReference type="InterPro" id="IPR002048">
    <property type="entry name" value="EF_hand_dom"/>
</dbReference>
<protein>
    <submittedName>
        <fullName evidence="8">EF-hand</fullName>
    </submittedName>
</protein>
<dbReference type="GO" id="GO:0048306">
    <property type="term" value="F:calcium-dependent protein binding"/>
    <property type="evidence" value="ECO:0007669"/>
    <property type="project" value="UniProtKB-ARBA"/>
</dbReference>
<dbReference type="PROSITE" id="PS50222">
    <property type="entry name" value="EF_HAND_2"/>
    <property type="match status" value="3"/>
</dbReference>
<dbReference type="Pfam" id="PF13499">
    <property type="entry name" value="EF-hand_7"/>
    <property type="match status" value="1"/>
</dbReference>
<dbReference type="GO" id="GO:0005737">
    <property type="term" value="C:cytoplasm"/>
    <property type="evidence" value="ECO:0007669"/>
    <property type="project" value="UniProtKB-SubCell"/>
</dbReference>
<keyword evidence="2" id="KW-0963">Cytoplasm</keyword>
<evidence type="ECO:0000256" key="5">
    <source>
        <dbReference type="ARBA" id="ARBA00022837"/>
    </source>
</evidence>
<dbReference type="PANTHER" id="PTHR46212">
    <property type="entry name" value="PEFLIN"/>
    <property type="match status" value="1"/>
</dbReference>
<dbReference type="InterPro" id="IPR011992">
    <property type="entry name" value="EF-hand-dom_pair"/>
</dbReference>